<comment type="function">
    <text evidence="9 10">Fluoride-specific ion channel. Important for reducing fluoride concentration in the cell, thus reducing its toxicity.</text>
</comment>
<dbReference type="GO" id="GO:0140114">
    <property type="term" value="P:cellular detoxification of fluoride"/>
    <property type="evidence" value="ECO:0007669"/>
    <property type="project" value="UniProtKB-UniRule"/>
</dbReference>
<dbReference type="Pfam" id="PF02537">
    <property type="entry name" value="CRCB"/>
    <property type="match status" value="1"/>
</dbReference>
<sequence>MTDASGDRPDRPDRSHRGEAAAARSPAHRSPRLVAVVAAGGALGTAARYAVSSLAPDDTWPWGTWSVNVVGALGLGVLLGWLALRGPDEGRRREVRLLVGTGFLGGFTTYSALAVETQGLLAAGRDGTALAYALSTAVLGLAASLGGLRIGATGARRLERARSAPEAAGPAAVAPGEQP</sequence>
<feature type="binding site" evidence="10">
    <location>
        <position position="108"/>
    </location>
    <ligand>
        <name>Na(+)</name>
        <dbReference type="ChEBI" id="CHEBI:29101"/>
        <note>structural</note>
    </ligand>
</feature>
<keyword evidence="2 10" id="KW-1003">Cell membrane</keyword>
<dbReference type="Proteomes" id="UP000321181">
    <property type="component" value="Unassembled WGS sequence"/>
</dbReference>
<keyword evidence="10" id="KW-0406">Ion transport</keyword>
<keyword evidence="10" id="KW-0479">Metal-binding</keyword>
<dbReference type="EMBL" id="BJYY01000007">
    <property type="protein sequence ID" value="GEO33350.1"/>
    <property type="molecule type" value="Genomic_DNA"/>
</dbReference>
<evidence type="ECO:0000256" key="7">
    <source>
        <dbReference type="ARBA" id="ARBA00035120"/>
    </source>
</evidence>
<evidence type="ECO:0000256" key="3">
    <source>
        <dbReference type="ARBA" id="ARBA00022692"/>
    </source>
</evidence>
<comment type="catalytic activity">
    <reaction evidence="8">
        <text>fluoride(in) = fluoride(out)</text>
        <dbReference type="Rhea" id="RHEA:76159"/>
        <dbReference type="ChEBI" id="CHEBI:17051"/>
    </reaction>
    <physiologicalReaction direction="left-to-right" evidence="8">
        <dbReference type="Rhea" id="RHEA:76160"/>
    </physiologicalReaction>
</comment>
<dbReference type="RefSeq" id="WP_146901091.1">
    <property type="nucleotide sequence ID" value="NZ_BAAARM010000002.1"/>
</dbReference>
<dbReference type="GO" id="GO:0062054">
    <property type="term" value="F:fluoride channel activity"/>
    <property type="evidence" value="ECO:0007669"/>
    <property type="project" value="UniProtKB-UniRule"/>
</dbReference>
<evidence type="ECO:0000256" key="8">
    <source>
        <dbReference type="ARBA" id="ARBA00035585"/>
    </source>
</evidence>
<protein>
    <recommendedName>
        <fullName evidence="10">Fluoride-specific ion channel FluC</fullName>
    </recommendedName>
</protein>
<feature type="region of interest" description="Disordered" evidence="11">
    <location>
        <begin position="1"/>
        <end position="28"/>
    </location>
</feature>
<comment type="subcellular location">
    <subcellularLocation>
        <location evidence="1 10">Cell membrane</location>
        <topology evidence="1 10">Multi-pass membrane protein</topology>
    </subcellularLocation>
</comment>
<proteinExistence type="inferred from homology"/>
<feature type="transmembrane region" description="Helical" evidence="10">
    <location>
        <begin position="63"/>
        <end position="83"/>
    </location>
</feature>
<dbReference type="HAMAP" id="MF_00454">
    <property type="entry name" value="FluC"/>
    <property type="match status" value="1"/>
</dbReference>
<comment type="similarity">
    <text evidence="7 10">Belongs to the fluoride channel Fluc/FEX (TC 1.A.43) family.</text>
</comment>
<dbReference type="GO" id="GO:0046872">
    <property type="term" value="F:metal ion binding"/>
    <property type="evidence" value="ECO:0007669"/>
    <property type="project" value="UniProtKB-KW"/>
</dbReference>
<comment type="activity regulation">
    <text evidence="10">Na(+) is not transported, but it plays an essential structural role and its presence is essential for fluoride channel function.</text>
</comment>
<evidence type="ECO:0000313" key="13">
    <source>
        <dbReference type="Proteomes" id="UP000321181"/>
    </source>
</evidence>
<dbReference type="PANTHER" id="PTHR28259">
    <property type="entry name" value="FLUORIDE EXPORT PROTEIN 1-RELATED"/>
    <property type="match status" value="1"/>
</dbReference>
<evidence type="ECO:0000256" key="11">
    <source>
        <dbReference type="SAM" id="MobiDB-lite"/>
    </source>
</evidence>
<evidence type="ECO:0000256" key="4">
    <source>
        <dbReference type="ARBA" id="ARBA00022989"/>
    </source>
</evidence>
<comment type="caution">
    <text evidence="12">The sequence shown here is derived from an EMBL/GenBank/DDBJ whole genome shotgun (WGS) entry which is preliminary data.</text>
</comment>
<dbReference type="InterPro" id="IPR003691">
    <property type="entry name" value="FluC"/>
</dbReference>
<evidence type="ECO:0000256" key="10">
    <source>
        <dbReference type="HAMAP-Rule" id="MF_00454"/>
    </source>
</evidence>
<evidence type="ECO:0000256" key="6">
    <source>
        <dbReference type="ARBA" id="ARBA00023303"/>
    </source>
</evidence>
<feature type="transmembrane region" description="Helical" evidence="10">
    <location>
        <begin position="95"/>
        <end position="115"/>
    </location>
</feature>
<keyword evidence="5 10" id="KW-0472">Membrane</keyword>
<organism evidence="12 13">
    <name type="scientific">Cellulomonas aerilata</name>
    <dbReference type="NCBI Taxonomy" id="515326"/>
    <lineage>
        <taxon>Bacteria</taxon>
        <taxon>Bacillati</taxon>
        <taxon>Actinomycetota</taxon>
        <taxon>Actinomycetes</taxon>
        <taxon>Micrococcales</taxon>
        <taxon>Cellulomonadaceae</taxon>
        <taxon>Cellulomonas</taxon>
    </lineage>
</organism>
<accession>A0A512DAT6</accession>
<name>A0A512DAT6_9CELL</name>
<feature type="transmembrane region" description="Helical" evidence="10">
    <location>
        <begin position="130"/>
        <end position="152"/>
    </location>
</feature>
<keyword evidence="10" id="KW-0813">Transport</keyword>
<keyword evidence="4 10" id="KW-1133">Transmembrane helix</keyword>
<keyword evidence="13" id="KW-1185">Reference proteome</keyword>
<dbReference type="PANTHER" id="PTHR28259:SF1">
    <property type="entry name" value="FLUORIDE EXPORT PROTEIN 1-RELATED"/>
    <property type="match status" value="1"/>
</dbReference>
<evidence type="ECO:0000313" key="12">
    <source>
        <dbReference type="EMBL" id="GEO33350.1"/>
    </source>
</evidence>
<feature type="compositionally biased region" description="Basic and acidic residues" evidence="11">
    <location>
        <begin position="1"/>
        <end position="19"/>
    </location>
</feature>
<gene>
    <name evidence="10" type="primary">fluC</name>
    <name evidence="10" type="synonym">crcB</name>
    <name evidence="12" type="ORF">CAE01nite_10750</name>
</gene>
<dbReference type="GO" id="GO:0005886">
    <property type="term" value="C:plasma membrane"/>
    <property type="evidence" value="ECO:0007669"/>
    <property type="project" value="UniProtKB-SubCell"/>
</dbReference>
<evidence type="ECO:0000256" key="1">
    <source>
        <dbReference type="ARBA" id="ARBA00004651"/>
    </source>
</evidence>
<evidence type="ECO:0000256" key="2">
    <source>
        <dbReference type="ARBA" id="ARBA00022475"/>
    </source>
</evidence>
<evidence type="ECO:0000256" key="5">
    <source>
        <dbReference type="ARBA" id="ARBA00023136"/>
    </source>
</evidence>
<keyword evidence="10" id="KW-0915">Sodium</keyword>
<reference evidence="12 13" key="1">
    <citation type="submission" date="2019-07" db="EMBL/GenBank/DDBJ databases">
        <title>Whole genome shotgun sequence of Cellulomonas aerilata NBRC 106308.</title>
        <authorList>
            <person name="Hosoyama A."/>
            <person name="Uohara A."/>
            <person name="Ohji S."/>
            <person name="Ichikawa N."/>
        </authorList>
    </citation>
    <scope>NUCLEOTIDE SEQUENCE [LARGE SCALE GENOMIC DNA]</scope>
    <source>
        <strain evidence="12 13">NBRC 106308</strain>
    </source>
</reference>
<feature type="binding site" evidence="10">
    <location>
        <position position="105"/>
    </location>
    <ligand>
        <name>Na(+)</name>
        <dbReference type="ChEBI" id="CHEBI:29101"/>
        <note>structural</note>
    </ligand>
</feature>
<dbReference type="AlphaFoldDB" id="A0A512DAT6"/>
<feature type="transmembrane region" description="Helical" evidence="10">
    <location>
        <begin position="33"/>
        <end position="51"/>
    </location>
</feature>
<keyword evidence="3 10" id="KW-0812">Transmembrane</keyword>
<keyword evidence="6 10" id="KW-0407">Ion channel</keyword>
<evidence type="ECO:0000256" key="9">
    <source>
        <dbReference type="ARBA" id="ARBA00049940"/>
    </source>
</evidence>